<evidence type="ECO:0000313" key="1">
    <source>
        <dbReference type="EMBL" id="KAH7362411.1"/>
    </source>
</evidence>
<organism evidence="1 2">
    <name type="scientific">Plectosphaerella cucumerina</name>
    <dbReference type="NCBI Taxonomy" id="40658"/>
    <lineage>
        <taxon>Eukaryota</taxon>
        <taxon>Fungi</taxon>
        <taxon>Dikarya</taxon>
        <taxon>Ascomycota</taxon>
        <taxon>Pezizomycotina</taxon>
        <taxon>Sordariomycetes</taxon>
        <taxon>Hypocreomycetidae</taxon>
        <taxon>Glomerellales</taxon>
        <taxon>Plectosphaerellaceae</taxon>
        <taxon>Plectosphaerella</taxon>
    </lineage>
</organism>
<sequence length="156" mass="17278">MMWRSRWAFLARGLGLVTTAAPLIRHLWFRLFPGQGSAPLGNILAQPCGCPSSGEDWTRQPWPARGSELLFANPCRPPLYHGRQALRAGYLRISKHPGSLDGVMVPCCSPFLSTDRQTTCLPSLGTYLPDDHHSIPLAYTKDLSQEVEITRPDPSP</sequence>
<accession>A0A8K0X371</accession>
<dbReference type="AlphaFoldDB" id="A0A8K0X371"/>
<proteinExistence type="predicted"/>
<keyword evidence="2" id="KW-1185">Reference proteome</keyword>
<evidence type="ECO:0000313" key="2">
    <source>
        <dbReference type="Proteomes" id="UP000813385"/>
    </source>
</evidence>
<name>A0A8K0X371_9PEZI</name>
<comment type="caution">
    <text evidence="1">The sequence shown here is derived from an EMBL/GenBank/DDBJ whole genome shotgun (WGS) entry which is preliminary data.</text>
</comment>
<gene>
    <name evidence="1" type="ORF">B0T11DRAFT_84044</name>
</gene>
<protein>
    <submittedName>
        <fullName evidence="1">Uncharacterized protein</fullName>
    </submittedName>
</protein>
<reference evidence="1" key="1">
    <citation type="journal article" date="2021" name="Nat. Commun.">
        <title>Genetic determinants of endophytism in the Arabidopsis root mycobiome.</title>
        <authorList>
            <person name="Mesny F."/>
            <person name="Miyauchi S."/>
            <person name="Thiergart T."/>
            <person name="Pickel B."/>
            <person name="Atanasova L."/>
            <person name="Karlsson M."/>
            <person name="Huettel B."/>
            <person name="Barry K.W."/>
            <person name="Haridas S."/>
            <person name="Chen C."/>
            <person name="Bauer D."/>
            <person name="Andreopoulos W."/>
            <person name="Pangilinan J."/>
            <person name="LaButti K."/>
            <person name="Riley R."/>
            <person name="Lipzen A."/>
            <person name="Clum A."/>
            <person name="Drula E."/>
            <person name="Henrissat B."/>
            <person name="Kohler A."/>
            <person name="Grigoriev I.V."/>
            <person name="Martin F.M."/>
            <person name="Hacquard S."/>
        </authorList>
    </citation>
    <scope>NUCLEOTIDE SEQUENCE</scope>
    <source>
        <strain evidence="1">MPI-CAGE-AT-0016</strain>
    </source>
</reference>
<dbReference type="EMBL" id="JAGPXD010000003">
    <property type="protein sequence ID" value="KAH7362411.1"/>
    <property type="molecule type" value="Genomic_DNA"/>
</dbReference>
<dbReference type="Proteomes" id="UP000813385">
    <property type="component" value="Unassembled WGS sequence"/>
</dbReference>